<dbReference type="EMBL" id="AMCI01000232">
    <property type="protein sequence ID" value="EJX10193.1"/>
    <property type="molecule type" value="Genomic_DNA"/>
</dbReference>
<protein>
    <submittedName>
        <fullName evidence="1">Uncharacterized protein</fullName>
    </submittedName>
</protein>
<accession>J9H2S4</accession>
<sequence length="411" mass="44660">MSVGRVDERIAPHHPLGCRIDIGTIGHIIEFSSFGSRNHSDVAIRIAAVADDFECKPFAVGRPLVVEARLVVGIVLAAVGDGSDLTALEVEHLQLVAVFDESDFLAVRGEGRMGAFHAVVLEERFFVDQGSVGKVQVVFTSHSRFVEIPHPCAFAGIHQGLAVWRQGQSLFSRCSMGDLFGCAEFLRTRKDFTAIDEGDFLAVVGGHKFVAARQSQLLFLVVVRILDDFDVHLLWSPLALHRIDFALVAEAQRAVGSLAEEAYRMLLEMGDGGSLFCLVKCRAIDIEAAPIAFAEKDDLSVGGKNRVAVLARISCNLSVEFGFGIIVIDVAGHGRDMMLAPYVFASGAVIVEVGCPVFVEAKAAYRCGSHLLRSAACYRDAIEFVQPWGRVEDALGRVLQCGTEIDFLVVW</sequence>
<organism evidence="1">
    <name type="scientific">gut metagenome</name>
    <dbReference type="NCBI Taxonomy" id="749906"/>
    <lineage>
        <taxon>unclassified sequences</taxon>
        <taxon>metagenomes</taxon>
        <taxon>organismal metagenomes</taxon>
    </lineage>
</organism>
<gene>
    <name evidence="1" type="ORF">EVA_01698</name>
</gene>
<dbReference type="AlphaFoldDB" id="J9H2S4"/>
<name>J9H2S4_9ZZZZ</name>
<comment type="caution">
    <text evidence="1">The sequence shown here is derived from an EMBL/GenBank/DDBJ whole genome shotgun (WGS) entry which is preliminary data.</text>
</comment>
<reference evidence="1" key="1">
    <citation type="journal article" date="2012" name="PLoS ONE">
        <title>Gene sets for utilization of primary and secondary nutrition supplies in the distal gut of endangered iberian lynx.</title>
        <authorList>
            <person name="Alcaide M."/>
            <person name="Messina E."/>
            <person name="Richter M."/>
            <person name="Bargiela R."/>
            <person name="Peplies J."/>
            <person name="Huws S.A."/>
            <person name="Newbold C.J."/>
            <person name="Golyshin P.N."/>
            <person name="Simon M.A."/>
            <person name="Lopez G."/>
            <person name="Yakimov M.M."/>
            <person name="Ferrer M."/>
        </authorList>
    </citation>
    <scope>NUCLEOTIDE SEQUENCE</scope>
</reference>
<proteinExistence type="predicted"/>
<evidence type="ECO:0000313" key="1">
    <source>
        <dbReference type="EMBL" id="EJX10193.1"/>
    </source>
</evidence>